<accession>A0A9Q4KVD1</accession>
<dbReference type="InterPro" id="IPR036890">
    <property type="entry name" value="HATPase_C_sf"/>
</dbReference>
<dbReference type="RefSeq" id="WP_274925543.1">
    <property type="nucleotide sequence ID" value="NZ_JAKELO010000002.1"/>
</dbReference>
<dbReference type="SUPFAM" id="SSF55874">
    <property type="entry name" value="ATPase domain of HSP90 chaperone/DNA topoisomerase II/histidine kinase"/>
    <property type="match status" value="1"/>
</dbReference>
<sequence length="653" mass="71965">MSNNQVSAVSKNLSIINELAFSIGNSLDLQENCDAFCTLLLARKNYSFVSLWLRNDVLKNGGEAGDATCVYAYPLVMADQVTLPVAHPLFNPLTNERAVSYSFHDPEFDSFIAEKRIQGGAYALYPLGDFGVLKIYAQNRDEAFSAEEMAQLRNVVRKFAISVQGCLSHQALVDEIRERTVAEQRLKDSKNAMQTFIDSIPEIAALIGSDRSVIVANSVFNRIPGFLHAGMNDSDIQKRFTPVMKDMMGGITRVFENREPAITEMEMNSCAIEMHMTPVIGSVGEVDAVAIFGIDITEKKREMLEQLRNSEKKFRELADFIPIILFECDEAGTVTFANRTAFSALWLDPDQLDMSLNLTDYVVPDDVSHAENKIAEAVCGGWIQGMQLTVRRVDGTTFPALVSGGQIIRDGKSDGIRGAVINISDQVMAKEALRRTNLKLSLISSVTRHDILNQVTAMLLFKELLADTVEAGNPVAAEYVSDLFEIAETIERQILFSQDYQDIGMKAPRWQYVRAIVRNVSQNTEVSALNISCSTGDLEIYADDLFEKVVFNLMDNALRHGFNASSVAVTWVPSSEGGGTLAFADDGVGVPDGKKEQIFEKGFGSNTGYGLYLIREILELTNISIEETGTVGRGATFSLFFPPGACRISPSDE</sequence>
<dbReference type="SMART" id="SM00387">
    <property type="entry name" value="HATPase_c"/>
    <property type="match status" value="1"/>
</dbReference>
<dbReference type="AlphaFoldDB" id="A0A9Q4KVD1"/>
<dbReference type="InterPro" id="IPR003594">
    <property type="entry name" value="HATPase_dom"/>
</dbReference>
<evidence type="ECO:0000313" key="9">
    <source>
        <dbReference type="Proteomes" id="UP001143747"/>
    </source>
</evidence>
<keyword evidence="3" id="KW-0597">Phosphoprotein</keyword>
<dbReference type="InterPro" id="IPR005467">
    <property type="entry name" value="His_kinase_dom"/>
</dbReference>
<reference evidence="8" key="1">
    <citation type="submission" date="2022-01" db="EMBL/GenBank/DDBJ databases">
        <title>Draft genome of Methanogenium marinum DSM 15558.</title>
        <authorList>
            <person name="Chen S.-C."/>
            <person name="You Y.-T."/>
        </authorList>
    </citation>
    <scope>NUCLEOTIDE SEQUENCE</scope>
    <source>
        <strain evidence="8">DSM 15558</strain>
    </source>
</reference>
<dbReference type="InterPro" id="IPR013656">
    <property type="entry name" value="PAS_4"/>
</dbReference>
<keyword evidence="4" id="KW-0808">Transferase</keyword>
<dbReference type="InterPro" id="IPR035965">
    <property type="entry name" value="PAS-like_dom_sf"/>
</dbReference>
<protein>
    <recommendedName>
        <fullName evidence="2">histidine kinase</fullName>
        <ecNumber evidence="2">2.7.13.3</ecNumber>
    </recommendedName>
</protein>
<name>A0A9Q4KVD1_9EURY</name>
<dbReference type="SUPFAM" id="SSF55785">
    <property type="entry name" value="PYP-like sensor domain (PAS domain)"/>
    <property type="match status" value="2"/>
</dbReference>
<gene>
    <name evidence="8" type="ORF">L0665_09970</name>
</gene>
<dbReference type="InterPro" id="IPR052162">
    <property type="entry name" value="Sensor_kinase/Photoreceptor"/>
</dbReference>
<evidence type="ECO:0000259" key="6">
    <source>
        <dbReference type="PROSITE" id="PS50109"/>
    </source>
</evidence>
<feature type="domain" description="Histidine kinase" evidence="6">
    <location>
        <begin position="546"/>
        <end position="645"/>
    </location>
</feature>
<dbReference type="Pfam" id="PF08448">
    <property type="entry name" value="PAS_4"/>
    <property type="match status" value="1"/>
</dbReference>
<dbReference type="InterPro" id="IPR000014">
    <property type="entry name" value="PAS"/>
</dbReference>
<dbReference type="EMBL" id="JAKELO010000002">
    <property type="protein sequence ID" value="MDE4908932.1"/>
    <property type="molecule type" value="Genomic_DNA"/>
</dbReference>
<evidence type="ECO:0000256" key="3">
    <source>
        <dbReference type="ARBA" id="ARBA00022553"/>
    </source>
</evidence>
<dbReference type="PROSITE" id="PS50112">
    <property type="entry name" value="PAS"/>
    <property type="match status" value="1"/>
</dbReference>
<dbReference type="Pfam" id="PF02518">
    <property type="entry name" value="HATPase_c"/>
    <property type="match status" value="1"/>
</dbReference>
<dbReference type="EC" id="2.7.13.3" evidence="2"/>
<comment type="caution">
    <text evidence="8">The sequence shown here is derived from an EMBL/GenBank/DDBJ whole genome shotgun (WGS) entry which is preliminary data.</text>
</comment>
<dbReference type="CDD" id="cd00130">
    <property type="entry name" value="PAS"/>
    <property type="match status" value="1"/>
</dbReference>
<dbReference type="Gene3D" id="3.30.565.10">
    <property type="entry name" value="Histidine kinase-like ATPase, C-terminal domain"/>
    <property type="match status" value="1"/>
</dbReference>
<dbReference type="CDD" id="cd00075">
    <property type="entry name" value="HATPase"/>
    <property type="match status" value="1"/>
</dbReference>
<keyword evidence="9" id="KW-1185">Reference proteome</keyword>
<dbReference type="GO" id="GO:0004673">
    <property type="term" value="F:protein histidine kinase activity"/>
    <property type="evidence" value="ECO:0007669"/>
    <property type="project" value="UniProtKB-EC"/>
</dbReference>
<comment type="catalytic activity">
    <reaction evidence="1">
        <text>ATP + protein L-histidine = ADP + protein N-phospho-L-histidine.</text>
        <dbReference type="EC" id="2.7.13.3"/>
    </reaction>
</comment>
<dbReference type="Proteomes" id="UP001143747">
    <property type="component" value="Unassembled WGS sequence"/>
</dbReference>
<evidence type="ECO:0000256" key="5">
    <source>
        <dbReference type="ARBA" id="ARBA00022777"/>
    </source>
</evidence>
<feature type="domain" description="PAS" evidence="7">
    <location>
        <begin position="310"/>
        <end position="381"/>
    </location>
</feature>
<evidence type="ECO:0000256" key="1">
    <source>
        <dbReference type="ARBA" id="ARBA00000085"/>
    </source>
</evidence>
<dbReference type="PROSITE" id="PS50109">
    <property type="entry name" value="HIS_KIN"/>
    <property type="match status" value="1"/>
</dbReference>
<dbReference type="PANTHER" id="PTHR43304">
    <property type="entry name" value="PHYTOCHROME-LIKE PROTEIN CPH1"/>
    <property type="match status" value="1"/>
</dbReference>
<evidence type="ECO:0000256" key="2">
    <source>
        <dbReference type="ARBA" id="ARBA00012438"/>
    </source>
</evidence>
<keyword evidence="5" id="KW-0418">Kinase</keyword>
<dbReference type="PANTHER" id="PTHR43304:SF1">
    <property type="entry name" value="PAC DOMAIN-CONTAINING PROTEIN"/>
    <property type="match status" value="1"/>
</dbReference>
<evidence type="ECO:0000313" key="8">
    <source>
        <dbReference type="EMBL" id="MDE4908932.1"/>
    </source>
</evidence>
<evidence type="ECO:0000256" key="4">
    <source>
        <dbReference type="ARBA" id="ARBA00022679"/>
    </source>
</evidence>
<evidence type="ECO:0000259" key="7">
    <source>
        <dbReference type="PROSITE" id="PS50112"/>
    </source>
</evidence>
<dbReference type="NCBIfam" id="TIGR00229">
    <property type="entry name" value="sensory_box"/>
    <property type="match status" value="1"/>
</dbReference>
<organism evidence="8 9">
    <name type="scientific">Methanogenium marinum</name>
    <dbReference type="NCBI Taxonomy" id="348610"/>
    <lineage>
        <taxon>Archaea</taxon>
        <taxon>Methanobacteriati</taxon>
        <taxon>Methanobacteriota</taxon>
        <taxon>Stenosarchaea group</taxon>
        <taxon>Methanomicrobia</taxon>
        <taxon>Methanomicrobiales</taxon>
        <taxon>Methanomicrobiaceae</taxon>
        <taxon>Methanogenium</taxon>
    </lineage>
</organism>
<proteinExistence type="predicted"/>
<dbReference type="Gene3D" id="3.30.450.20">
    <property type="entry name" value="PAS domain"/>
    <property type="match status" value="2"/>
</dbReference>